<dbReference type="InterPro" id="IPR001900">
    <property type="entry name" value="RNase_II/R"/>
</dbReference>
<dbReference type="GO" id="GO:0006402">
    <property type="term" value="P:mRNA catabolic process"/>
    <property type="evidence" value="ECO:0007669"/>
    <property type="project" value="TreeGrafter"/>
</dbReference>
<dbReference type="RefSeq" id="WP_138987960.1">
    <property type="nucleotide sequence ID" value="NZ_CP043869.1"/>
</dbReference>
<dbReference type="PANTHER" id="PTHR23355:SF9">
    <property type="entry name" value="DIS3-LIKE EXONUCLEASE 2"/>
    <property type="match status" value="1"/>
</dbReference>
<evidence type="ECO:0000256" key="6">
    <source>
        <dbReference type="ARBA" id="ARBA00022839"/>
    </source>
</evidence>
<proteinExistence type="inferred from homology"/>
<dbReference type="EMBL" id="CP043869">
    <property type="protein sequence ID" value="QEQ97845.1"/>
    <property type="molecule type" value="Genomic_DNA"/>
</dbReference>
<dbReference type="NCBIfam" id="TIGR02063">
    <property type="entry name" value="RNase_R"/>
    <property type="match status" value="1"/>
</dbReference>
<keyword evidence="5 8" id="KW-0378">Hydrolase</keyword>
<dbReference type="InterPro" id="IPR040476">
    <property type="entry name" value="CSD2"/>
</dbReference>
<dbReference type="GO" id="GO:0003723">
    <property type="term" value="F:RNA binding"/>
    <property type="evidence" value="ECO:0007669"/>
    <property type="project" value="UniProtKB-UniRule"/>
</dbReference>
<dbReference type="NCBIfam" id="TIGR00358">
    <property type="entry name" value="3_prime_RNase"/>
    <property type="match status" value="1"/>
</dbReference>
<evidence type="ECO:0000313" key="11">
    <source>
        <dbReference type="EMBL" id="QEQ97845.1"/>
    </source>
</evidence>
<dbReference type="KEGG" id="ncu:F0U83_14580"/>
<dbReference type="InterPro" id="IPR011129">
    <property type="entry name" value="CSD"/>
</dbReference>
<dbReference type="InterPro" id="IPR003029">
    <property type="entry name" value="S1_domain"/>
</dbReference>
<dbReference type="NCBIfam" id="NF008648">
    <property type="entry name" value="PRK11642.1"/>
    <property type="match status" value="1"/>
</dbReference>
<dbReference type="HAMAP" id="MF_01895">
    <property type="entry name" value="RNase_R"/>
    <property type="match status" value="1"/>
</dbReference>
<organism evidence="11 12">
    <name type="scientific">Neptunomonas concharum</name>
    <dbReference type="NCBI Taxonomy" id="1031538"/>
    <lineage>
        <taxon>Bacteria</taxon>
        <taxon>Pseudomonadati</taxon>
        <taxon>Pseudomonadota</taxon>
        <taxon>Gammaproteobacteria</taxon>
        <taxon>Oceanospirillales</taxon>
        <taxon>Oceanospirillaceae</taxon>
        <taxon>Neptunomonas</taxon>
    </lineage>
</organism>
<dbReference type="AlphaFoldDB" id="A0A5P1RF08"/>
<protein>
    <recommendedName>
        <fullName evidence="8">Ribonuclease R</fullName>
        <shortName evidence="8">RNase R</shortName>
        <ecNumber evidence="8">3.1.13.1</ecNumber>
    </recommendedName>
</protein>
<dbReference type="SMART" id="SM00955">
    <property type="entry name" value="RNB"/>
    <property type="match status" value="1"/>
</dbReference>
<evidence type="ECO:0000313" key="12">
    <source>
        <dbReference type="Proteomes" id="UP000324760"/>
    </source>
</evidence>
<gene>
    <name evidence="8" type="primary">rnr</name>
    <name evidence="11" type="ORF">F0U83_14580</name>
</gene>
<dbReference type="SMART" id="SM00357">
    <property type="entry name" value="CSP"/>
    <property type="match status" value="1"/>
</dbReference>
<evidence type="ECO:0000256" key="7">
    <source>
        <dbReference type="ARBA" id="ARBA00022884"/>
    </source>
</evidence>
<dbReference type="SUPFAM" id="SSF50249">
    <property type="entry name" value="Nucleic acid-binding proteins"/>
    <property type="match status" value="4"/>
</dbReference>
<dbReference type="SMART" id="SM00316">
    <property type="entry name" value="S1"/>
    <property type="match status" value="1"/>
</dbReference>
<evidence type="ECO:0000256" key="5">
    <source>
        <dbReference type="ARBA" id="ARBA00022801"/>
    </source>
</evidence>
<dbReference type="Proteomes" id="UP000324760">
    <property type="component" value="Chromosome"/>
</dbReference>
<keyword evidence="6 8" id="KW-0269">Exonuclease</keyword>
<comment type="similarity">
    <text evidence="8">Belongs to the RNR ribonuclease family. RNase R subfamily.</text>
</comment>
<dbReference type="Pfam" id="PF00575">
    <property type="entry name" value="S1"/>
    <property type="match status" value="1"/>
</dbReference>
<evidence type="ECO:0000256" key="2">
    <source>
        <dbReference type="ARBA" id="ARBA00004496"/>
    </source>
</evidence>
<feature type="compositionally biased region" description="Basic residues" evidence="9">
    <location>
        <begin position="821"/>
        <end position="838"/>
    </location>
</feature>
<evidence type="ECO:0000256" key="1">
    <source>
        <dbReference type="ARBA" id="ARBA00001849"/>
    </source>
</evidence>
<evidence type="ECO:0000256" key="8">
    <source>
        <dbReference type="HAMAP-Rule" id="MF_01895"/>
    </source>
</evidence>
<comment type="catalytic activity">
    <reaction evidence="1 8">
        <text>Exonucleolytic cleavage in the 3'- to 5'-direction to yield nucleoside 5'-phosphates.</text>
        <dbReference type="EC" id="3.1.13.1"/>
    </reaction>
</comment>
<sequence length="838" mass="94966">MSEEWTEKDPEAQREAEKYQKPVPSREFILDFMHRWGAPISHSRLCYELEIYDEESIEAISRRLKAMCRDGQLMSNRKNEFGLIQKMDLISARVIGHRDGFGFAKPDGSGEDLFISPRQMRQVFDGDRVLVQEIGVDHKGRREGKIIEVLEHCTRKLVGRFKGSKGFGHIRPENQRITQQVMVIADPESGLVYEDDQLVVVEITQQPGKRNMPQGRVIEVLGDHMAPGMEIQVAIHNYGIPDEWPDEVHQQIGDLTPEVEESAKQNRIDLRSLPFVTIDGEDAKDFDDAVYAEAKRGGGWRLWVAIADVSWYVRPNTPLDQEAHKRGNSVYFPEFVVPMLPELLSNGLCSLNPKVDRLAMVCEMTISEAGNLSGFQFYEAVICSQARLTYTKVGAMLMEPDSEEGQAWRKEYAKQVPHLESLYSLYFALREAREKRGAIDFETTESRIIFSDQRKIEQIVPVVRNDAHKLIEECMLCANVATARFLSTAEIPTLYRVHDGPKVARLESLRAYLGELGLNLPGGEEPEPADYQQLAEVIEERPDRHVIQTMMLRSMAQAVYSPENHGHFGLAYDAYTHFTSPIRRYPDLLVHRAIRSLIHDGKQRRTTRQPDDFVQNSDFSYRYTTEQVLQLGEHCSMTERRADDATRDVLAWLKCEFMQSEVGKEYEGVVSAVTGFGLFIELESVYVEGLVHITGLPSDYYHFDAGKQRLVGERTRKVFKLGDRLKVQVARVDLDDRKIDFELVEVLQRAKAPATARVSKRQLLAEGKLAPSGDKKKAVGAGRRGKAASTGHKGSTHKKTHLSAAERELAKLSKGGVGKSNKAKKRVAKKTKARTVKK</sequence>
<comment type="function">
    <text evidence="8">3'-5' exoribonuclease that releases 5'-nucleoside monophosphates and is involved in maturation of structured RNAs.</text>
</comment>
<name>A0A5P1RF08_9GAMM</name>
<reference evidence="11 12" key="1">
    <citation type="journal article" date="2019" name="Biochem. Eng. J.">
        <title>Metabolic engineering of the marine bacteria Neptunomonas concharum for the production of acetoin and meso-2,3-butanediol from acetate.</title>
        <authorList>
            <person name="Li W."/>
            <person name="Pu N."/>
            <person name="Liu C.-X."/>
            <person name="Yuan Q.-P."/>
            <person name="Li Z.-J."/>
        </authorList>
    </citation>
    <scope>NUCLEOTIDE SEQUENCE [LARGE SCALE GENOMIC DNA]</scope>
    <source>
        <strain evidence="11 12">JCM17730</strain>
    </source>
</reference>
<dbReference type="CDD" id="cd04471">
    <property type="entry name" value="S1_RNase_R"/>
    <property type="match status" value="1"/>
</dbReference>
<dbReference type="InterPro" id="IPR012340">
    <property type="entry name" value="NA-bd_OB-fold"/>
</dbReference>
<keyword evidence="4 8" id="KW-0540">Nuclease</keyword>
<dbReference type="InterPro" id="IPR050180">
    <property type="entry name" value="RNR_Ribonuclease"/>
</dbReference>
<dbReference type="InterPro" id="IPR013223">
    <property type="entry name" value="RNase_B_OB_dom"/>
</dbReference>
<evidence type="ECO:0000259" key="10">
    <source>
        <dbReference type="PROSITE" id="PS50126"/>
    </source>
</evidence>
<dbReference type="InterPro" id="IPR022966">
    <property type="entry name" value="RNase_II/R_CS"/>
</dbReference>
<evidence type="ECO:0000256" key="3">
    <source>
        <dbReference type="ARBA" id="ARBA00022490"/>
    </source>
</evidence>
<accession>A0A5P1RF08</accession>
<dbReference type="GO" id="GO:0005829">
    <property type="term" value="C:cytosol"/>
    <property type="evidence" value="ECO:0007669"/>
    <property type="project" value="TreeGrafter"/>
</dbReference>
<dbReference type="Pfam" id="PF08206">
    <property type="entry name" value="OB_RNB"/>
    <property type="match status" value="1"/>
</dbReference>
<keyword evidence="12" id="KW-1185">Reference proteome</keyword>
<dbReference type="OrthoDB" id="9764149at2"/>
<feature type="region of interest" description="Disordered" evidence="9">
    <location>
        <begin position="1"/>
        <end position="20"/>
    </location>
</feature>
<comment type="subcellular location">
    <subcellularLocation>
        <location evidence="2 8">Cytoplasm</location>
    </subcellularLocation>
</comment>
<dbReference type="PROSITE" id="PS01175">
    <property type="entry name" value="RIBONUCLEASE_II"/>
    <property type="match status" value="1"/>
</dbReference>
<dbReference type="InterPro" id="IPR004476">
    <property type="entry name" value="RNase_II/RNase_R"/>
</dbReference>
<feature type="domain" description="S1 motif" evidence="10">
    <location>
        <begin position="663"/>
        <end position="744"/>
    </location>
</feature>
<feature type="region of interest" description="Disordered" evidence="9">
    <location>
        <begin position="767"/>
        <end position="838"/>
    </location>
</feature>
<dbReference type="GO" id="GO:0008859">
    <property type="term" value="F:exoribonuclease II activity"/>
    <property type="evidence" value="ECO:0007669"/>
    <property type="project" value="UniProtKB-UniRule"/>
</dbReference>
<keyword evidence="3 8" id="KW-0963">Cytoplasm</keyword>
<dbReference type="EC" id="3.1.13.1" evidence="8"/>
<dbReference type="Gene3D" id="2.40.50.140">
    <property type="entry name" value="Nucleic acid-binding proteins"/>
    <property type="match status" value="2"/>
</dbReference>
<evidence type="ECO:0000256" key="4">
    <source>
        <dbReference type="ARBA" id="ARBA00022722"/>
    </source>
</evidence>
<dbReference type="Pfam" id="PF00773">
    <property type="entry name" value="RNB"/>
    <property type="match status" value="1"/>
</dbReference>
<dbReference type="Pfam" id="PF17876">
    <property type="entry name" value="CSD2"/>
    <property type="match status" value="1"/>
</dbReference>
<keyword evidence="7 8" id="KW-0694">RNA-binding</keyword>
<dbReference type="InterPro" id="IPR011805">
    <property type="entry name" value="RNase_R"/>
</dbReference>
<dbReference type="PANTHER" id="PTHR23355">
    <property type="entry name" value="RIBONUCLEASE"/>
    <property type="match status" value="1"/>
</dbReference>
<dbReference type="PROSITE" id="PS50126">
    <property type="entry name" value="S1"/>
    <property type="match status" value="1"/>
</dbReference>
<evidence type="ECO:0000256" key="9">
    <source>
        <dbReference type="SAM" id="MobiDB-lite"/>
    </source>
</evidence>